<protein>
    <submittedName>
        <fullName evidence="2">Uncharacterized protein</fullName>
    </submittedName>
</protein>
<name>A0ABQ5VNE4_9RHOB</name>
<reference evidence="2" key="1">
    <citation type="journal article" date="2014" name="Int. J. Syst. Evol. Microbiol.">
        <title>Complete genome of a new Firmicutes species belonging to the dominant human colonic microbiota ('Ruminococcus bicirculans') reveals two chromosomes and a selective capacity to utilize plant glucans.</title>
        <authorList>
            <consortium name="NISC Comparative Sequencing Program"/>
            <person name="Wegmann U."/>
            <person name="Louis P."/>
            <person name="Goesmann A."/>
            <person name="Henrissat B."/>
            <person name="Duncan S.H."/>
            <person name="Flint H.J."/>
        </authorList>
    </citation>
    <scope>NUCLEOTIDE SEQUENCE</scope>
    <source>
        <strain evidence="2">NBRC 109915</strain>
    </source>
</reference>
<sequence length="62" mass="6719">MPTPEPAKRPIRWPFTKGNNVLVTAIPVLNRAPNARRFAASGGAQRKGRTRGPRNRGKPSSG</sequence>
<comment type="caution">
    <text evidence="2">The sequence shown here is derived from an EMBL/GenBank/DDBJ whole genome shotgun (WGS) entry which is preliminary data.</text>
</comment>
<evidence type="ECO:0000313" key="2">
    <source>
        <dbReference type="EMBL" id="GLQ28481.1"/>
    </source>
</evidence>
<reference evidence="2" key="2">
    <citation type="submission" date="2023-01" db="EMBL/GenBank/DDBJ databases">
        <title>Draft genome sequence of Sulfitobacter pacificus strain NBRC 109915.</title>
        <authorList>
            <person name="Sun Q."/>
            <person name="Mori K."/>
        </authorList>
    </citation>
    <scope>NUCLEOTIDE SEQUENCE</scope>
    <source>
        <strain evidence="2">NBRC 109915</strain>
    </source>
</reference>
<evidence type="ECO:0000313" key="3">
    <source>
        <dbReference type="Proteomes" id="UP001161388"/>
    </source>
</evidence>
<accession>A0ABQ5VNE4</accession>
<gene>
    <name evidence="2" type="ORF">GCM10007927_32840</name>
</gene>
<dbReference type="EMBL" id="BSNL01000001">
    <property type="protein sequence ID" value="GLQ28481.1"/>
    <property type="molecule type" value="Genomic_DNA"/>
</dbReference>
<keyword evidence="3" id="KW-1185">Reference proteome</keyword>
<feature type="compositionally biased region" description="Basic residues" evidence="1">
    <location>
        <begin position="46"/>
        <end position="62"/>
    </location>
</feature>
<proteinExistence type="predicted"/>
<evidence type="ECO:0000256" key="1">
    <source>
        <dbReference type="SAM" id="MobiDB-lite"/>
    </source>
</evidence>
<dbReference type="Proteomes" id="UP001161388">
    <property type="component" value="Unassembled WGS sequence"/>
</dbReference>
<organism evidence="2 3">
    <name type="scientific">Sulfitobacter pacificus</name>
    <dbReference type="NCBI Taxonomy" id="1499314"/>
    <lineage>
        <taxon>Bacteria</taxon>
        <taxon>Pseudomonadati</taxon>
        <taxon>Pseudomonadota</taxon>
        <taxon>Alphaproteobacteria</taxon>
        <taxon>Rhodobacterales</taxon>
        <taxon>Roseobacteraceae</taxon>
        <taxon>Sulfitobacter</taxon>
    </lineage>
</organism>
<feature type="region of interest" description="Disordered" evidence="1">
    <location>
        <begin position="34"/>
        <end position="62"/>
    </location>
</feature>